<gene>
    <name evidence="1" type="ORF">ADJ77_00985</name>
</gene>
<evidence type="ECO:0000313" key="1">
    <source>
        <dbReference type="EMBL" id="AKU68472.1"/>
    </source>
</evidence>
<dbReference type="Proteomes" id="UP000060345">
    <property type="component" value="Chromosome 1"/>
</dbReference>
<accession>A0A0K1NH94</accession>
<organism evidence="1 2">
    <name type="scientific">Prevotella fusca JCM 17724</name>
    <dbReference type="NCBI Taxonomy" id="1236517"/>
    <lineage>
        <taxon>Bacteria</taxon>
        <taxon>Pseudomonadati</taxon>
        <taxon>Bacteroidota</taxon>
        <taxon>Bacteroidia</taxon>
        <taxon>Bacteroidales</taxon>
        <taxon>Prevotellaceae</taxon>
        <taxon>Prevotella</taxon>
    </lineage>
</organism>
<dbReference type="STRING" id="1236517.ADJ77_00985"/>
<evidence type="ECO:0000313" key="2">
    <source>
        <dbReference type="Proteomes" id="UP000060345"/>
    </source>
</evidence>
<name>A0A0K1NH94_9BACT</name>
<dbReference type="KEGG" id="pfus:ADJ77_00985"/>
<reference evidence="1 2" key="1">
    <citation type="submission" date="2015-07" db="EMBL/GenBank/DDBJ databases">
        <authorList>
            <person name="Noorani M."/>
        </authorList>
    </citation>
    <scope>NUCLEOTIDE SEQUENCE [LARGE SCALE GENOMIC DNA]</scope>
    <source>
        <strain evidence="1 2">W1435</strain>
    </source>
</reference>
<dbReference type="EMBL" id="CP012074">
    <property type="protein sequence ID" value="AKU68472.1"/>
    <property type="molecule type" value="Genomic_DNA"/>
</dbReference>
<sequence>MEKAVNRTKRVEGFTEKRRLFHSEPTSFFREYDNANLLNMQNGGNATNAVKHRMQCIRFQAEKYFMCKRHIG</sequence>
<dbReference type="AlphaFoldDB" id="A0A0K1NH94"/>
<protein>
    <submittedName>
        <fullName evidence="1">Uncharacterized protein</fullName>
    </submittedName>
</protein>
<proteinExistence type="predicted"/>